<comment type="caution">
    <text evidence="1">The sequence shown here is derived from an EMBL/GenBank/DDBJ whole genome shotgun (WGS) entry which is preliminary data.</text>
</comment>
<reference evidence="1" key="1">
    <citation type="journal article" date="2020" name="Phytopathology">
        <title>Genome sequence of the chestnut blight fungus Cryphonectria parasitica EP155: A fundamental resource for an archetypical invasive plant pathogen.</title>
        <authorList>
            <person name="Crouch J.A."/>
            <person name="Dawe A."/>
            <person name="Aerts A."/>
            <person name="Barry K."/>
            <person name="Churchill A.C.L."/>
            <person name="Grimwood J."/>
            <person name="Hillman B."/>
            <person name="Milgroom M.G."/>
            <person name="Pangilinan J."/>
            <person name="Smith M."/>
            <person name="Salamov A."/>
            <person name="Schmutz J."/>
            <person name="Yadav J."/>
            <person name="Grigoriev I.V."/>
            <person name="Nuss D."/>
        </authorList>
    </citation>
    <scope>NUCLEOTIDE SEQUENCE</scope>
    <source>
        <strain evidence="1">EP155</strain>
    </source>
</reference>
<sequence>MLMSIFGLTTSQRLHRLKLNLRPSWIVDELPDGVSRDGSGTRICINFMGVEGRSR</sequence>
<dbReference type="GeneID" id="63836570"/>
<accession>A0A9P4Y8G5</accession>
<dbReference type="RefSeq" id="XP_040779243.1">
    <property type="nucleotide sequence ID" value="XM_040919441.1"/>
</dbReference>
<evidence type="ECO:0000313" key="2">
    <source>
        <dbReference type="Proteomes" id="UP000803844"/>
    </source>
</evidence>
<dbReference type="Proteomes" id="UP000803844">
    <property type="component" value="Unassembled WGS sequence"/>
</dbReference>
<protein>
    <submittedName>
        <fullName evidence="1">Uncharacterized protein</fullName>
    </submittedName>
</protein>
<evidence type="ECO:0000313" key="1">
    <source>
        <dbReference type="EMBL" id="KAF3768282.1"/>
    </source>
</evidence>
<proteinExistence type="predicted"/>
<keyword evidence="2" id="KW-1185">Reference proteome</keyword>
<organism evidence="1 2">
    <name type="scientific">Cryphonectria parasitica (strain ATCC 38755 / EP155)</name>
    <dbReference type="NCBI Taxonomy" id="660469"/>
    <lineage>
        <taxon>Eukaryota</taxon>
        <taxon>Fungi</taxon>
        <taxon>Dikarya</taxon>
        <taxon>Ascomycota</taxon>
        <taxon>Pezizomycotina</taxon>
        <taxon>Sordariomycetes</taxon>
        <taxon>Sordariomycetidae</taxon>
        <taxon>Diaporthales</taxon>
        <taxon>Cryphonectriaceae</taxon>
        <taxon>Cryphonectria-Endothia species complex</taxon>
        <taxon>Cryphonectria</taxon>
    </lineage>
</organism>
<dbReference type="EMBL" id="MU032345">
    <property type="protein sequence ID" value="KAF3768282.1"/>
    <property type="molecule type" value="Genomic_DNA"/>
</dbReference>
<dbReference type="AlphaFoldDB" id="A0A9P4Y8G5"/>
<gene>
    <name evidence="1" type="ORF">M406DRAFT_320838</name>
</gene>
<name>A0A9P4Y8G5_CRYP1</name>